<evidence type="ECO:0000313" key="3">
    <source>
        <dbReference type="Proteomes" id="UP000642094"/>
    </source>
</evidence>
<keyword evidence="1" id="KW-1133">Transmembrane helix</keyword>
<evidence type="ECO:0000256" key="1">
    <source>
        <dbReference type="SAM" id="Phobius"/>
    </source>
</evidence>
<comment type="caution">
    <text evidence="2">The sequence shown here is derived from an EMBL/GenBank/DDBJ whole genome shotgun (WGS) entry which is preliminary data.</text>
</comment>
<name>A0ABR8A269_9CYAN</name>
<feature type="transmembrane region" description="Helical" evidence="1">
    <location>
        <begin position="181"/>
        <end position="201"/>
    </location>
</feature>
<evidence type="ECO:0000313" key="2">
    <source>
        <dbReference type="EMBL" id="MBD2190154.1"/>
    </source>
</evidence>
<keyword evidence="1" id="KW-0472">Membrane</keyword>
<keyword evidence="1" id="KW-0812">Transmembrane</keyword>
<keyword evidence="3" id="KW-1185">Reference proteome</keyword>
<dbReference type="InterPro" id="IPR004676">
    <property type="entry name" value="Cd-R_transporter"/>
</dbReference>
<gene>
    <name evidence="2" type="ORF">H6F41_18695</name>
</gene>
<accession>A0ABR8A269</accession>
<dbReference type="Pfam" id="PF03596">
    <property type="entry name" value="Cad"/>
    <property type="match status" value="1"/>
</dbReference>
<dbReference type="RefSeq" id="WP_190404953.1">
    <property type="nucleotide sequence ID" value="NZ_JACJQB010000091.1"/>
</dbReference>
<organism evidence="2 3">
    <name type="scientific">Pseudanabaena mucicola FACHB-723</name>
    <dbReference type="NCBI Taxonomy" id="2692860"/>
    <lineage>
        <taxon>Bacteria</taxon>
        <taxon>Bacillati</taxon>
        <taxon>Cyanobacteriota</taxon>
        <taxon>Cyanophyceae</taxon>
        <taxon>Pseudanabaenales</taxon>
        <taxon>Pseudanabaenaceae</taxon>
        <taxon>Pseudanabaena</taxon>
    </lineage>
</organism>
<feature type="transmembrane region" description="Helical" evidence="1">
    <location>
        <begin position="44"/>
        <end position="64"/>
    </location>
</feature>
<feature type="transmembrane region" description="Helical" evidence="1">
    <location>
        <begin position="207"/>
        <end position="225"/>
    </location>
</feature>
<reference evidence="2 3" key="1">
    <citation type="journal article" date="2020" name="ISME J.">
        <title>Comparative genomics reveals insights into cyanobacterial evolution and habitat adaptation.</title>
        <authorList>
            <person name="Chen M.Y."/>
            <person name="Teng W.K."/>
            <person name="Zhao L."/>
            <person name="Hu C.X."/>
            <person name="Zhou Y.K."/>
            <person name="Han B.P."/>
            <person name="Song L.R."/>
            <person name="Shu W.S."/>
        </authorList>
    </citation>
    <scope>NUCLEOTIDE SEQUENCE [LARGE SCALE GENOMIC DNA]</scope>
    <source>
        <strain evidence="2 3">FACHB-723</strain>
    </source>
</reference>
<dbReference type="Proteomes" id="UP000642094">
    <property type="component" value="Unassembled WGS sequence"/>
</dbReference>
<dbReference type="EMBL" id="JACJQB010000091">
    <property type="protein sequence ID" value="MBD2190154.1"/>
    <property type="molecule type" value="Genomic_DNA"/>
</dbReference>
<proteinExistence type="predicted"/>
<protein>
    <submittedName>
        <fullName evidence="2">Cadmium resistance transporter</fullName>
    </submittedName>
</protein>
<feature type="transmembrane region" description="Helical" evidence="1">
    <location>
        <begin position="147"/>
        <end position="169"/>
    </location>
</feature>
<feature type="transmembrane region" description="Helical" evidence="1">
    <location>
        <begin position="71"/>
        <end position="89"/>
    </location>
</feature>
<sequence>MNDLFTAIPTAITAFTATNLDDVLILLLFFSQVNTAFQKKHIVIGQYLGFGALVLASLSGYFGGLLMPRDWIGMLGILPISIGLHQLFIPDTDDSEQEEEVVENSDSWLSNLLSPQVYSVAAVTFANGGDNVGIYVPMFASASWESLLVILGVFFSMVGVWCYAAYRMIQFPAIADSLSRYGNYLVPFVLIGLGVLIMIDSHTLENRGLAVLSLVIGGLVVLNLGRNIAELNASNTLGNGLRAKEVQLD</sequence>